<dbReference type="Proteomes" id="UP001597519">
    <property type="component" value="Unassembled WGS sequence"/>
</dbReference>
<gene>
    <name evidence="2" type="ORF">ACFSX4_00970</name>
</gene>
<comment type="caution">
    <text evidence="2">The sequence shown here is derived from an EMBL/GenBank/DDBJ whole genome shotgun (WGS) entry which is preliminary data.</text>
</comment>
<dbReference type="InterPro" id="IPR051044">
    <property type="entry name" value="MAG_DAG_Lipase"/>
</dbReference>
<dbReference type="Pfam" id="PF12146">
    <property type="entry name" value="Hydrolase_4"/>
    <property type="match status" value="1"/>
</dbReference>
<keyword evidence="2" id="KW-0378">Hydrolase</keyword>
<keyword evidence="3" id="KW-1185">Reference proteome</keyword>
<evidence type="ECO:0000259" key="1">
    <source>
        <dbReference type="Pfam" id="PF12146"/>
    </source>
</evidence>
<proteinExistence type="predicted"/>
<dbReference type="PANTHER" id="PTHR11614">
    <property type="entry name" value="PHOSPHOLIPASE-RELATED"/>
    <property type="match status" value="1"/>
</dbReference>
<dbReference type="InterPro" id="IPR022742">
    <property type="entry name" value="Hydrolase_4"/>
</dbReference>
<evidence type="ECO:0000313" key="2">
    <source>
        <dbReference type="EMBL" id="MFD2829018.1"/>
    </source>
</evidence>
<dbReference type="RefSeq" id="WP_377770645.1">
    <property type="nucleotide sequence ID" value="NZ_JBHUOQ010000001.1"/>
</dbReference>
<organism evidence="2 3">
    <name type="scientific">Corticicoccus populi</name>
    <dbReference type="NCBI Taxonomy" id="1812821"/>
    <lineage>
        <taxon>Bacteria</taxon>
        <taxon>Bacillati</taxon>
        <taxon>Bacillota</taxon>
        <taxon>Bacilli</taxon>
        <taxon>Bacillales</taxon>
        <taxon>Staphylococcaceae</taxon>
        <taxon>Corticicoccus</taxon>
    </lineage>
</organism>
<feature type="domain" description="Serine aminopeptidase S33" evidence="1">
    <location>
        <begin position="25"/>
        <end position="275"/>
    </location>
</feature>
<dbReference type="SUPFAM" id="SSF53474">
    <property type="entry name" value="alpha/beta-Hydrolases"/>
    <property type="match status" value="1"/>
</dbReference>
<reference evidence="3" key="1">
    <citation type="journal article" date="2019" name="Int. J. Syst. Evol. Microbiol.">
        <title>The Global Catalogue of Microorganisms (GCM) 10K type strain sequencing project: providing services to taxonomists for standard genome sequencing and annotation.</title>
        <authorList>
            <consortium name="The Broad Institute Genomics Platform"/>
            <consortium name="The Broad Institute Genome Sequencing Center for Infectious Disease"/>
            <person name="Wu L."/>
            <person name="Ma J."/>
        </authorList>
    </citation>
    <scope>NUCLEOTIDE SEQUENCE [LARGE SCALE GENOMIC DNA]</scope>
    <source>
        <strain evidence="3">KCTC 33575</strain>
    </source>
</reference>
<dbReference type="EMBL" id="JBHUOQ010000001">
    <property type="protein sequence ID" value="MFD2829018.1"/>
    <property type="molecule type" value="Genomic_DNA"/>
</dbReference>
<accession>A0ABW5WUX3</accession>
<dbReference type="InterPro" id="IPR029058">
    <property type="entry name" value="AB_hydrolase_fold"/>
</dbReference>
<sequence length="291" mass="33619">MKITLKKAERGPHTIDIKIFEPKSPVMAVQVMHGMAEHMERYDEFNTWLALNDIYVITHNHRGHGENAQTLGHFEDFNDLIDDALVVKSYIPEGMKTFILGHSMGSIVARRLLERNVYDGGIIIGTGNKDSVADFFSSAFLHMMAKIAPSRRSPFIQGMAFDPYDKKFKGDHKNRWLSQDEENVIRYNEDPYAGHLMSIKAFSETMKHVSESMRHENLKHYNSSVPILLIGGKRDPFSNMGRDIRHLSKVLIRYTDSVTVQLYDDSRHEVLNEKNRVQVYNKLLEWVMDHV</sequence>
<dbReference type="GO" id="GO:0016787">
    <property type="term" value="F:hydrolase activity"/>
    <property type="evidence" value="ECO:0007669"/>
    <property type="project" value="UniProtKB-KW"/>
</dbReference>
<evidence type="ECO:0000313" key="3">
    <source>
        <dbReference type="Proteomes" id="UP001597519"/>
    </source>
</evidence>
<name>A0ABW5WUX3_9STAP</name>
<dbReference type="Gene3D" id="3.40.50.1820">
    <property type="entry name" value="alpha/beta hydrolase"/>
    <property type="match status" value="1"/>
</dbReference>
<protein>
    <submittedName>
        <fullName evidence="2">Alpha/beta fold hydrolase</fullName>
    </submittedName>
</protein>